<evidence type="ECO:0000313" key="1">
    <source>
        <dbReference type="EMBL" id="ETN05454.1"/>
    </source>
</evidence>
<protein>
    <submittedName>
        <fullName evidence="1">Uncharacterized protein</fullName>
    </submittedName>
</protein>
<dbReference type="Proteomes" id="UP000018817">
    <property type="component" value="Unassembled WGS sequence"/>
</dbReference>
<dbReference type="GeneID" id="20192112"/>
<proteinExistence type="predicted"/>
<dbReference type="EMBL" id="KI669600">
    <property type="protein sequence ID" value="ETN05454.1"/>
    <property type="molecule type" value="Genomic_DNA"/>
</dbReference>
<accession>W2PYX1</accession>
<dbReference type="RefSeq" id="XP_008909429.1">
    <property type="nucleotide sequence ID" value="XM_008911181.1"/>
</dbReference>
<reference evidence="1 2" key="2">
    <citation type="submission" date="2013-11" db="EMBL/GenBank/DDBJ databases">
        <title>The Genome Sequence of Phytophthora parasitica INRA-310.</title>
        <authorList>
            <consortium name="The Broad Institute Genomics Platform"/>
            <person name="Russ C."/>
            <person name="Tyler B."/>
            <person name="Panabieres F."/>
            <person name="Shan W."/>
            <person name="Tripathy S."/>
            <person name="Grunwald N."/>
            <person name="Machado M."/>
            <person name="Johnson C.S."/>
            <person name="Arredondo F."/>
            <person name="Hong C."/>
            <person name="Coffey M."/>
            <person name="Young S.K."/>
            <person name="Zeng Q."/>
            <person name="Gargeya S."/>
            <person name="Fitzgerald M."/>
            <person name="Abouelleil A."/>
            <person name="Alvarado L."/>
            <person name="Chapman S.B."/>
            <person name="Gainer-Dewar J."/>
            <person name="Goldberg J."/>
            <person name="Griggs A."/>
            <person name="Gujja S."/>
            <person name="Hansen M."/>
            <person name="Howarth C."/>
            <person name="Imamovic A."/>
            <person name="Ireland A."/>
            <person name="Larimer J."/>
            <person name="McCowan C."/>
            <person name="Murphy C."/>
            <person name="Pearson M."/>
            <person name="Poon T.W."/>
            <person name="Priest M."/>
            <person name="Roberts A."/>
            <person name="Saif S."/>
            <person name="Shea T."/>
            <person name="Sykes S."/>
            <person name="Wortman J."/>
            <person name="Nusbaum C."/>
            <person name="Birren B."/>
        </authorList>
    </citation>
    <scope>NUCLEOTIDE SEQUENCE [LARGE SCALE GENOMIC DNA]</scope>
    <source>
        <strain evidence="1 2">INRA-310</strain>
    </source>
</reference>
<organism evidence="1 2">
    <name type="scientific">Phytophthora nicotianae (strain INRA-310)</name>
    <name type="common">Phytophthora parasitica</name>
    <dbReference type="NCBI Taxonomy" id="761204"/>
    <lineage>
        <taxon>Eukaryota</taxon>
        <taxon>Sar</taxon>
        <taxon>Stramenopiles</taxon>
        <taxon>Oomycota</taxon>
        <taxon>Peronosporomycetes</taxon>
        <taxon>Peronosporales</taxon>
        <taxon>Peronosporaceae</taxon>
        <taxon>Phytophthora</taxon>
    </lineage>
</organism>
<reference evidence="2" key="1">
    <citation type="submission" date="2011-12" db="EMBL/GenBank/DDBJ databases">
        <authorList>
            <consortium name="The Broad Institute Genome Sequencing Platform"/>
            <person name="Russ C."/>
            <person name="Tyler B."/>
            <person name="Panabieres F."/>
            <person name="Shan W."/>
            <person name="Tripathy S."/>
            <person name="Grunwald N."/>
            <person name="Machado M."/>
            <person name="Young S.K."/>
            <person name="Zeng Q."/>
            <person name="Gargeya S."/>
            <person name="Fitzgerald M."/>
            <person name="Haas B."/>
            <person name="Abouelleil A."/>
            <person name="Alvarado L."/>
            <person name="Arachchi H.M."/>
            <person name="Berlin A."/>
            <person name="Chapman S.B."/>
            <person name="Gearin G."/>
            <person name="Goldberg J."/>
            <person name="Griggs A."/>
            <person name="Gujja S."/>
            <person name="Hansen M."/>
            <person name="Heiman D."/>
            <person name="Howarth C."/>
            <person name="Larimer J."/>
            <person name="Lui A."/>
            <person name="MacDonald P.J.P."/>
            <person name="McCowen C."/>
            <person name="Montmayeur A."/>
            <person name="Murphy C."/>
            <person name="Neiman D."/>
            <person name="Pearson M."/>
            <person name="Priest M."/>
            <person name="Roberts A."/>
            <person name="Saif S."/>
            <person name="Shea T."/>
            <person name="Sisk P."/>
            <person name="Stolte C."/>
            <person name="Sykes S."/>
            <person name="Wortman J."/>
            <person name="Nusbaum C."/>
            <person name="Birren B."/>
        </authorList>
    </citation>
    <scope>NUCLEOTIDE SEQUENCE [LARGE SCALE GENOMIC DNA]</scope>
    <source>
        <strain evidence="2">INRA-310</strain>
    </source>
</reference>
<dbReference type="VEuPathDB" id="FungiDB:PPTG_23513"/>
<name>W2PYX1_PHYN3</name>
<sequence length="98" mass="10414">MLIGSGDGHYNDDVGDNENMVAVKHDLAHPSVSGERVALSVFRGKEVCGVKPVGLKSFDQTQTLVSRSLPQLSTVIAEQETGNEAAEMLEGVSSLRTT</sequence>
<gene>
    <name evidence="1" type="ORF">PPTG_23513</name>
</gene>
<dbReference type="AlphaFoldDB" id="W2PYX1"/>
<evidence type="ECO:0000313" key="2">
    <source>
        <dbReference type="Proteomes" id="UP000018817"/>
    </source>
</evidence>